<evidence type="ECO:0000313" key="2">
    <source>
        <dbReference type="Proteomes" id="UP001352852"/>
    </source>
</evidence>
<accession>A0ABU7CM84</accession>
<name>A0ABU7CM84_9TELE</name>
<proteinExistence type="predicted"/>
<sequence length="116" mass="13437">MAEKKLPNRAPHCIFFRQTMGLYQSRQQHLSITPISSGCAVVQISIPVDYFIHILMNSSVYIDAIQWVTSTSDVETCKKQKKKEKKAPFSVFIMPLTELSKMKLHHLYSRCHFIHV</sequence>
<protein>
    <submittedName>
        <fullName evidence="1">Uncharacterized protein</fullName>
    </submittedName>
</protein>
<dbReference type="EMBL" id="JAHUTJ010000704">
    <property type="protein sequence ID" value="MED6264077.1"/>
    <property type="molecule type" value="Genomic_DNA"/>
</dbReference>
<gene>
    <name evidence="1" type="ORF">CHARACLAT_010885</name>
</gene>
<keyword evidence="2" id="KW-1185">Reference proteome</keyword>
<evidence type="ECO:0000313" key="1">
    <source>
        <dbReference type="EMBL" id="MED6264077.1"/>
    </source>
</evidence>
<organism evidence="1 2">
    <name type="scientific">Characodon lateralis</name>
    <dbReference type="NCBI Taxonomy" id="208331"/>
    <lineage>
        <taxon>Eukaryota</taxon>
        <taxon>Metazoa</taxon>
        <taxon>Chordata</taxon>
        <taxon>Craniata</taxon>
        <taxon>Vertebrata</taxon>
        <taxon>Euteleostomi</taxon>
        <taxon>Actinopterygii</taxon>
        <taxon>Neopterygii</taxon>
        <taxon>Teleostei</taxon>
        <taxon>Neoteleostei</taxon>
        <taxon>Acanthomorphata</taxon>
        <taxon>Ovalentaria</taxon>
        <taxon>Atherinomorphae</taxon>
        <taxon>Cyprinodontiformes</taxon>
        <taxon>Goodeidae</taxon>
        <taxon>Characodon</taxon>
    </lineage>
</organism>
<dbReference type="Proteomes" id="UP001352852">
    <property type="component" value="Unassembled WGS sequence"/>
</dbReference>
<comment type="caution">
    <text evidence="1">The sequence shown here is derived from an EMBL/GenBank/DDBJ whole genome shotgun (WGS) entry which is preliminary data.</text>
</comment>
<reference evidence="1 2" key="1">
    <citation type="submission" date="2021-06" db="EMBL/GenBank/DDBJ databases">
        <authorList>
            <person name="Palmer J.M."/>
        </authorList>
    </citation>
    <scope>NUCLEOTIDE SEQUENCE [LARGE SCALE GENOMIC DNA]</scope>
    <source>
        <strain evidence="1 2">CL_MEX2019</strain>
        <tissue evidence="1">Muscle</tissue>
    </source>
</reference>